<dbReference type="Gene3D" id="3.90.25.10">
    <property type="entry name" value="UDP-galactose 4-epimerase, domain 1"/>
    <property type="match status" value="1"/>
</dbReference>
<accession>A0ABR2VYN8</accession>
<dbReference type="EMBL" id="JASJQH010007401">
    <property type="protein sequence ID" value="KAK9709559.1"/>
    <property type="molecule type" value="Genomic_DNA"/>
</dbReference>
<proteinExistence type="predicted"/>
<feature type="domain" description="NmrA-like" evidence="3">
    <location>
        <begin position="19"/>
        <end position="220"/>
    </location>
</feature>
<evidence type="ECO:0000313" key="5">
    <source>
        <dbReference type="Proteomes" id="UP001479436"/>
    </source>
</evidence>
<dbReference type="InterPro" id="IPR036291">
    <property type="entry name" value="NAD(P)-bd_dom_sf"/>
</dbReference>
<dbReference type="Proteomes" id="UP001479436">
    <property type="component" value="Unassembled WGS sequence"/>
</dbReference>
<dbReference type="SUPFAM" id="SSF51735">
    <property type="entry name" value="NAD(P)-binding Rossmann-fold domains"/>
    <property type="match status" value="1"/>
</dbReference>
<evidence type="ECO:0000313" key="4">
    <source>
        <dbReference type="EMBL" id="KAK9709559.1"/>
    </source>
</evidence>
<keyword evidence="1" id="KW-0521">NADP</keyword>
<dbReference type="InterPro" id="IPR008030">
    <property type="entry name" value="NmrA-like"/>
</dbReference>
<comment type="caution">
    <text evidence="4">The sequence shown here is derived from an EMBL/GenBank/DDBJ whole genome shotgun (WGS) entry which is preliminary data.</text>
</comment>
<keyword evidence="5" id="KW-1185">Reference proteome</keyword>
<dbReference type="Pfam" id="PF05368">
    <property type="entry name" value="NmrA"/>
    <property type="match status" value="1"/>
</dbReference>
<dbReference type="PANTHER" id="PTHR47706">
    <property type="entry name" value="NMRA-LIKE FAMILY PROTEIN"/>
    <property type="match status" value="1"/>
</dbReference>
<keyword evidence="2" id="KW-0560">Oxidoreductase</keyword>
<reference evidence="4 5" key="1">
    <citation type="submission" date="2023-04" db="EMBL/GenBank/DDBJ databases">
        <title>Genome of Basidiobolus ranarum AG-B5.</title>
        <authorList>
            <person name="Stajich J.E."/>
            <person name="Carter-House D."/>
            <person name="Gryganskyi A."/>
        </authorList>
    </citation>
    <scope>NUCLEOTIDE SEQUENCE [LARGE SCALE GENOMIC DNA]</scope>
    <source>
        <strain evidence="4 5">AG-B5</strain>
    </source>
</reference>
<dbReference type="InterPro" id="IPR051609">
    <property type="entry name" value="NmrA/Isoflavone_reductase-like"/>
</dbReference>
<name>A0ABR2VYN8_9FUNG</name>
<evidence type="ECO:0000259" key="3">
    <source>
        <dbReference type="Pfam" id="PF05368"/>
    </source>
</evidence>
<evidence type="ECO:0000256" key="2">
    <source>
        <dbReference type="ARBA" id="ARBA00023002"/>
    </source>
</evidence>
<evidence type="ECO:0000256" key="1">
    <source>
        <dbReference type="ARBA" id="ARBA00022857"/>
    </source>
</evidence>
<organism evidence="4 5">
    <name type="scientific">Basidiobolus ranarum</name>
    <dbReference type="NCBI Taxonomy" id="34480"/>
    <lineage>
        <taxon>Eukaryota</taxon>
        <taxon>Fungi</taxon>
        <taxon>Fungi incertae sedis</taxon>
        <taxon>Zoopagomycota</taxon>
        <taxon>Entomophthoromycotina</taxon>
        <taxon>Basidiobolomycetes</taxon>
        <taxon>Basidiobolales</taxon>
        <taxon>Basidiobolaceae</taxon>
        <taxon>Basidiobolus</taxon>
    </lineage>
</organism>
<dbReference type="PANTHER" id="PTHR47706:SF9">
    <property type="entry name" value="NMRA-LIKE DOMAIN-CONTAINING PROTEIN-RELATED"/>
    <property type="match status" value="1"/>
</dbReference>
<protein>
    <recommendedName>
        <fullName evidence="3">NmrA-like domain-containing protein</fullName>
    </recommendedName>
</protein>
<sequence length="271" mass="29995">MSGVQNVIVFGASGFKIDVNGVNIIEGDIDNHDSLTKALQGIDIVIAALSGAGLKKQSNIILAAKEAGVRRFVPSDFGYDYALKIDGHDKPFVHPVIETKHSIKKAIEDAGLEYTVIHNGYFIDFAPQPWAPFFQGQNPDNVKFSIPGDGEAKVEWTTVVDTARFLVASLTDPISKNGTLNFRGDFKSFNEVANLFEKYSGKKVEREYLPVNELKKLIFNPPQPGLDFVFFLYAAIAEGQFQFPEIANNKFPQIKPANFDTVFGQIFDKQA</sequence>
<gene>
    <name evidence="4" type="ORF">K7432_008947</name>
</gene>
<dbReference type="Gene3D" id="3.40.50.720">
    <property type="entry name" value="NAD(P)-binding Rossmann-like Domain"/>
    <property type="match status" value="1"/>
</dbReference>